<dbReference type="NCBIfam" id="NF003339">
    <property type="entry name" value="PRK04351.1"/>
    <property type="match status" value="1"/>
</dbReference>
<name>A0A241RN88_LACPE</name>
<keyword evidence="1 4" id="KW-0963">Cytoplasm</keyword>
<reference evidence="6" key="2">
    <citation type="submission" date="2022-11" db="EMBL/GenBank/DDBJ databases">
        <authorList>
            <person name="Wang Z."/>
        </authorList>
    </citation>
    <scope>NUCLEOTIDE SEQUENCE</scope>
    <source>
        <strain evidence="6">P2000</strain>
    </source>
</reference>
<reference evidence="7" key="4">
    <citation type="submission" date="2023-08" db="EMBL/GenBank/DDBJ databases">
        <authorList>
            <person name="Page C.A."/>
            <person name="Perez-Diaz I.M."/>
        </authorList>
    </citation>
    <scope>NUCLEOTIDE SEQUENCE</scope>
    <source>
        <strain evidence="8">1.8.9</strain>
        <strain evidence="7">7.8.46</strain>
    </source>
</reference>
<dbReference type="GO" id="GO:0008270">
    <property type="term" value="F:zinc ion binding"/>
    <property type="evidence" value="ECO:0007669"/>
    <property type="project" value="UniProtKB-UniRule"/>
</dbReference>
<evidence type="ECO:0000313" key="10">
    <source>
        <dbReference type="Proteomes" id="UP000276249"/>
    </source>
</evidence>
<evidence type="ECO:0000313" key="8">
    <source>
        <dbReference type="EMBL" id="MDT7040066.1"/>
    </source>
</evidence>
<sequence>MTDSELQQLVMTISQQDFHRPFRHRAYFNARLRTTGGRYQLASHDIDINPKMLTDFGEATLIGVIKHELCHYHLHLSHRGYQHRDPAFKQLLAQVGGSRYAPAPKHPKVQPYRYLYKCQDCGQTYPRKRRMNTDRYRCGRCRGPLKFVEKVC</sequence>
<dbReference type="GO" id="GO:0006950">
    <property type="term" value="P:response to stress"/>
    <property type="evidence" value="ECO:0007669"/>
    <property type="project" value="UniProtKB-ARBA"/>
</dbReference>
<keyword evidence="3 4" id="KW-0862">Zinc</keyword>
<gene>
    <name evidence="9" type="ORF">D6U18_11330</name>
    <name evidence="6" type="ORF">OOJ94_03290</name>
    <name evidence="7" type="ORF">RI536_09960</name>
    <name evidence="8" type="ORF">RI555_13995</name>
</gene>
<evidence type="ECO:0000313" key="9">
    <source>
        <dbReference type="EMBL" id="RMW46105.1"/>
    </source>
</evidence>
<dbReference type="KEGG" id="lpg:BB562_14150"/>
<dbReference type="HAMAP" id="MF_00745">
    <property type="entry name" value="SprT_like"/>
    <property type="match status" value="1"/>
</dbReference>
<comment type="cofactor">
    <cofactor evidence="4">
        <name>Zn(2+)</name>
        <dbReference type="ChEBI" id="CHEBI:29105"/>
    </cofactor>
    <text evidence="4">Binds 1 zinc ion.</text>
</comment>
<dbReference type="GO" id="GO:0005737">
    <property type="term" value="C:cytoplasm"/>
    <property type="evidence" value="ECO:0007669"/>
    <property type="project" value="UniProtKB-SubCell"/>
</dbReference>
<dbReference type="InterPro" id="IPR035240">
    <property type="entry name" value="SprT_Zn_ribbon"/>
</dbReference>
<comment type="caution">
    <text evidence="7">The sequence shown here is derived from an EMBL/GenBank/DDBJ whole genome shotgun (WGS) entry which is preliminary data.</text>
</comment>
<dbReference type="InterPro" id="IPR023524">
    <property type="entry name" value="Uncharacterised_SprT-like"/>
</dbReference>
<dbReference type="OrthoDB" id="9799909at2"/>
<reference evidence="6" key="3">
    <citation type="journal article" date="2023" name="Front Nutr">
        <title>Lactiplantibacillus pentosus P2020 protects the hyperuricemia and renal inflammation in mice.</title>
        <authorList>
            <person name="Wang Z."/>
            <person name="Song L."/>
            <person name="Li X."/>
            <person name="Xiao Y."/>
            <person name="Huang Y."/>
            <person name="Zhang Y."/>
            <person name="Li J."/>
            <person name="Li M."/>
            <person name="Ren Z."/>
        </authorList>
    </citation>
    <scope>NUCLEOTIDE SEQUENCE</scope>
    <source>
        <strain evidence="6">P2000</strain>
    </source>
</reference>
<dbReference type="Pfam" id="PF10263">
    <property type="entry name" value="SprT-like"/>
    <property type="match status" value="1"/>
</dbReference>
<evidence type="ECO:0000256" key="1">
    <source>
        <dbReference type="ARBA" id="ARBA00022490"/>
    </source>
</evidence>
<evidence type="ECO:0000256" key="4">
    <source>
        <dbReference type="HAMAP-Rule" id="MF_00745"/>
    </source>
</evidence>
<evidence type="ECO:0000256" key="3">
    <source>
        <dbReference type="ARBA" id="ARBA00022833"/>
    </source>
</evidence>
<protein>
    <recommendedName>
        <fullName evidence="4">Protein SprT-like</fullName>
    </recommendedName>
</protein>
<dbReference type="SMART" id="SM00731">
    <property type="entry name" value="SprT"/>
    <property type="match status" value="1"/>
</dbReference>
<feature type="binding site" evidence="4">
    <location>
        <position position="71"/>
    </location>
    <ligand>
        <name>Zn(2+)</name>
        <dbReference type="ChEBI" id="CHEBI:29105"/>
    </ligand>
</feature>
<dbReference type="Proteomes" id="UP001267003">
    <property type="component" value="Unassembled WGS sequence"/>
</dbReference>
<dbReference type="InterPro" id="IPR006640">
    <property type="entry name" value="SprT-like_domain"/>
</dbReference>
<evidence type="ECO:0000313" key="6">
    <source>
        <dbReference type="EMBL" id="MDF2311843.1"/>
    </source>
</evidence>
<accession>A0A241RN88</accession>
<dbReference type="Proteomes" id="UP000276249">
    <property type="component" value="Unassembled WGS sequence"/>
</dbReference>
<evidence type="ECO:0000313" key="7">
    <source>
        <dbReference type="EMBL" id="MDT6990423.1"/>
    </source>
</evidence>
<feature type="active site" evidence="4">
    <location>
        <position position="68"/>
    </location>
</feature>
<evidence type="ECO:0000256" key="2">
    <source>
        <dbReference type="ARBA" id="ARBA00022723"/>
    </source>
</evidence>
<reference evidence="9 10" key="1">
    <citation type="submission" date="2018-10" db="EMBL/GenBank/DDBJ databases">
        <title>Genome sequences of five Lactobacillus pentosus strains isolated from brines of traditionally fermented spanish-style green table olives and differences between them.</title>
        <authorList>
            <person name="Jimenez Diaz R."/>
        </authorList>
    </citation>
    <scope>NUCLEOTIDE SEQUENCE [LARGE SCALE GENOMIC DNA]</scope>
    <source>
        <strain evidence="9 10">IG10</strain>
    </source>
</reference>
<evidence type="ECO:0000259" key="5">
    <source>
        <dbReference type="SMART" id="SM00731"/>
    </source>
</evidence>
<dbReference type="Proteomes" id="UP001263852">
    <property type="component" value="Unassembled WGS sequence"/>
</dbReference>
<feature type="domain" description="SprT-like" evidence="5">
    <location>
        <begin position="4"/>
        <end position="148"/>
    </location>
</feature>
<comment type="similarity">
    <text evidence="4">Belongs to the SprT family.</text>
</comment>
<dbReference type="EMBL" id="RDCJ01000100">
    <property type="protein sequence ID" value="RMW46105.1"/>
    <property type="molecule type" value="Genomic_DNA"/>
</dbReference>
<dbReference type="Proteomes" id="UP001151834">
    <property type="component" value="Unassembled WGS sequence"/>
</dbReference>
<evidence type="ECO:0000313" key="11">
    <source>
        <dbReference type="Proteomes" id="UP001267003"/>
    </source>
</evidence>
<dbReference type="EMBL" id="JAVLAQ010000001">
    <property type="protein sequence ID" value="MDT6990423.1"/>
    <property type="molecule type" value="Genomic_DNA"/>
</dbReference>
<dbReference type="EMBL" id="JAVLAO010000001">
    <property type="protein sequence ID" value="MDT7040066.1"/>
    <property type="molecule type" value="Genomic_DNA"/>
</dbReference>
<feature type="binding site" evidence="4">
    <location>
        <position position="67"/>
    </location>
    <ligand>
        <name>Zn(2+)</name>
        <dbReference type="ChEBI" id="CHEBI:29105"/>
    </ligand>
</feature>
<dbReference type="AlphaFoldDB" id="A0A241RN88"/>
<proteinExistence type="inferred from homology"/>
<organism evidence="7 11">
    <name type="scientific">Lactiplantibacillus pentosus</name>
    <name type="common">Lactobacillus pentosus</name>
    <dbReference type="NCBI Taxonomy" id="1589"/>
    <lineage>
        <taxon>Bacteria</taxon>
        <taxon>Bacillati</taxon>
        <taxon>Bacillota</taxon>
        <taxon>Bacilli</taxon>
        <taxon>Lactobacillales</taxon>
        <taxon>Lactobacillaceae</taxon>
        <taxon>Lactiplantibacillus</taxon>
    </lineage>
</organism>
<dbReference type="EMBL" id="JAPEQV010000003">
    <property type="protein sequence ID" value="MDF2311843.1"/>
    <property type="molecule type" value="Genomic_DNA"/>
</dbReference>
<keyword evidence="2 4" id="KW-0479">Metal-binding</keyword>
<dbReference type="RefSeq" id="WP_050339266.1">
    <property type="nucleotide sequence ID" value="NZ_BJZC01000114.1"/>
</dbReference>
<comment type="subcellular location">
    <subcellularLocation>
        <location evidence="4">Cytoplasm</location>
    </subcellularLocation>
</comment>
<dbReference type="Pfam" id="PF17283">
    <property type="entry name" value="Zn_ribbon_SprT"/>
    <property type="match status" value="1"/>
</dbReference>
<dbReference type="GeneID" id="49392926"/>